<organism evidence="2 3">
    <name type="scientific">Spirodela intermedia</name>
    <name type="common">Intermediate duckweed</name>
    <dbReference type="NCBI Taxonomy" id="51605"/>
    <lineage>
        <taxon>Eukaryota</taxon>
        <taxon>Viridiplantae</taxon>
        <taxon>Streptophyta</taxon>
        <taxon>Embryophyta</taxon>
        <taxon>Tracheophyta</taxon>
        <taxon>Spermatophyta</taxon>
        <taxon>Magnoliopsida</taxon>
        <taxon>Liliopsida</taxon>
        <taxon>Araceae</taxon>
        <taxon>Lemnoideae</taxon>
        <taxon>Spirodela</taxon>
    </lineage>
</organism>
<proteinExistence type="predicted"/>
<dbReference type="Proteomes" id="UP000663760">
    <property type="component" value="Chromosome 10"/>
</dbReference>
<name>A0A7I8L0T7_SPIIN</name>
<accession>A0A7I8L0T7</accession>
<evidence type="ECO:0000259" key="1">
    <source>
        <dbReference type="Pfam" id="PF23156"/>
    </source>
</evidence>
<evidence type="ECO:0000313" key="3">
    <source>
        <dbReference type="Proteomes" id="UP000663760"/>
    </source>
</evidence>
<sequence>MTLPDSRIGRGGERVADARRPASFPSLPLMDRMTTIRRPGSLPQGIGCGMKPTKLLLRVTVQRNLWPVHVMISPESTVVDLIKATVEAYVKEGRRPLLVERDPLAFELHFSQFSLESLSREEKVINLGSRNFFLCLKPSEAAPSGDCRRDEAENESSKFLLPLPRFISIALRL</sequence>
<reference evidence="2" key="1">
    <citation type="submission" date="2020-02" db="EMBL/GenBank/DDBJ databases">
        <authorList>
            <person name="Scholz U."/>
            <person name="Mascher M."/>
            <person name="Fiebig A."/>
        </authorList>
    </citation>
    <scope>NUCLEOTIDE SEQUENCE</scope>
</reference>
<evidence type="ECO:0000313" key="2">
    <source>
        <dbReference type="EMBL" id="CAA7403659.1"/>
    </source>
</evidence>
<protein>
    <recommendedName>
        <fullName evidence="1">DUF7054 domain-containing protein</fullName>
    </recommendedName>
</protein>
<dbReference type="PANTHER" id="PTHR33270:SF24">
    <property type="entry name" value="EXPRESSED PROTEIN"/>
    <property type="match status" value="1"/>
</dbReference>
<dbReference type="EMBL" id="LR746273">
    <property type="protein sequence ID" value="CAA7403659.1"/>
    <property type="molecule type" value="Genomic_DNA"/>
</dbReference>
<dbReference type="AlphaFoldDB" id="A0A7I8L0T7"/>
<feature type="domain" description="DUF7054" evidence="1">
    <location>
        <begin position="51"/>
        <end position="135"/>
    </location>
</feature>
<dbReference type="Pfam" id="PF23156">
    <property type="entry name" value="DUF7054"/>
    <property type="match status" value="1"/>
</dbReference>
<dbReference type="InterPro" id="IPR040358">
    <property type="entry name" value="At4g22758-like"/>
</dbReference>
<dbReference type="InterPro" id="IPR055482">
    <property type="entry name" value="DUF7054"/>
</dbReference>
<dbReference type="OrthoDB" id="651546at2759"/>
<gene>
    <name evidence="2" type="ORF">SI8410_10014337</name>
</gene>
<keyword evidence="3" id="KW-1185">Reference proteome</keyword>
<dbReference type="PANTHER" id="PTHR33270">
    <property type="entry name" value="BNAC05G50380D PROTEIN"/>
    <property type="match status" value="1"/>
</dbReference>